<dbReference type="EMBL" id="JAATVY010000016">
    <property type="protein sequence ID" value="NJC72101.1"/>
    <property type="molecule type" value="Genomic_DNA"/>
</dbReference>
<evidence type="ECO:0000256" key="2">
    <source>
        <dbReference type="ARBA" id="ARBA00007832"/>
    </source>
</evidence>
<feature type="domain" description="Aerobactin siderophore biosynthesis IucA/IucC N-terminal" evidence="3">
    <location>
        <begin position="138"/>
        <end position="187"/>
    </location>
</feature>
<comment type="similarity">
    <text evidence="2">Belongs to the IucA/IucC family.</text>
</comment>
<dbReference type="Gene3D" id="6.10.250.3370">
    <property type="match status" value="1"/>
</dbReference>
<dbReference type="Proteomes" id="UP000722989">
    <property type="component" value="Unassembled WGS sequence"/>
</dbReference>
<evidence type="ECO:0000313" key="6">
    <source>
        <dbReference type="Proteomes" id="UP000722989"/>
    </source>
</evidence>
<feature type="domain" description="Aerobactin siderophore biosynthesis IucA/IucC-like C-terminal" evidence="4">
    <location>
        <begin position="355"/>
        <end position="507"/>
    </location>
</feature>
<dbReference type="Pfam" id="PF06276">
    <property type="entry name" value="FhuF"/>
    <property type="match status" value="1"/>
</dbReference>
<dbReference type="PANTHER" id="PTHR34384">
    <property type="entry name" value="L-2,3-DIAMINOPROPANOATE--CITRATE LIGASE"/>
    <property type="match status" value="1"/>
</dbReference>
<dbReference type="Pfam" id="PF04183">
    <property type="entry name" value="IucA_IucC"/>
    <property type="match status" value="2"/>
</dbReference>
<comment type="caution">
    <text evidence="5">The sequence shown here is derived from an EMBL/GenBank/DDBJ whole genome shotgun (WGS) entry which is preliminary data.</text>
</comment>
<dbReference type="InterPro" id="IPR007310">
    <property type="entry name" value="Aerobactin_biosyn_IucA/IucC_N"/>
</dbReference>
<dbReference type="InterPro" id="IPR037455">
    <property type="entry name" value="LucA/IucC-like"/>
</dbReference>
<dbReference type="InterPro" id="IPR022770">
    <property type="entry name" value="IucA/IucC-like_C"/>
</dbReference>
<name>A0ABX0Y1Y3_9ACTN</name>
<evidence type="ECO:0000259" key="3">
    <source>
        <dbReference type="Pfam" id="PF04183"/>
    </source>
</evidence>
<organism evidence="5 6">
    <name type="scientific">Planosporangium thailandense</name>
    <dbReference type="NCBI Taxonomy" id="765197"/>
    <lineage>
        <taxon>Bacteria</taxon>
        <taxon>Bacillati</taxon>
        <taxon>Actinomycetota</taxon>
        <taxon>Actinomycetes</taxon>
        <taxon>Micromonosporales</taxon>
        <taxon>Micromonosporaceae</taxon>
        <taxon>Planosporangium</taxon>
    </lineage>
</organism>
<gene>
    <name evidence="5" type="ORF">HC031_20615</name>
</gene>
<reference evidence="5 6" key="1">
    <citation type="submission" date="2020-03" db="EMBL/GenBank/DDBJ databases">
        <title>WGS of the type strain of Planosporangium spp.</title>
        <authorList>
            <person name="Thawai C."/>
        </authorList>
    </citation>
    <scope>NUCLEOTIDE SEQUENCE [LARGE SCALE GENOMIC DNA]</scope>
    <source>
        <strain evidence="5 6">TBRC 5610</strain>
    </source>
</reference>
<sequence>MRAAYAAALPGARAAVLSRLWGALTREPINGVTTVARQGGELVVGLADGRLLRGPATAARPFAAVPDGLALTLDGAPFDHPATLVAALGLPGHAARLRAEVDDSVANLALARAAQPPPDGGPPVLDRLSRRDPAAAVAYAEQLVVDGHPLHPCCRTRIGLSTAEILAYAPEHRPIVDLAAVEVPADRWLATGTGAPPRLLVHPWQRDHVLDRYPWLRVTGATVPARPLMSLRTLAPVAQPDRHVKTAVDVQMTSAVRTVSAAAVHNGPALSALLVDVARDLPGFEVLAEVAAGAVVDDGAPVRSLAMVLRRAPRVPAGDVVVPLAALAARSPADGRALVCEAVTAGYGGRPAGFLTDLIHLLFAPLTTLLHRGVALEAHGQNMCVALRRGRPVRLFYRDFGGVRVSPRRLAACGYAAPPLHGDLESDDPAVLRTKLAAALLSTVVAQLVAVLAGEYGLEPATMWRIADRALADAYAALPPSAGGDARALRSGPWPVKATAAMRLADDPLDDLWTWHDNPLEAR</sequence>
<dbReference type="PANTHER" id="PTHR34384:SF5">
    <property type="entry name" value="L-2,3-DIAMINOPROPANOATE--CITRATE LIGASE"/>
    <property type="match status" value="1"/>
</dbReference>
<keyword evidence="6" id="KW-1185">Reference proteome</keyword>
<proteinExistence type="inferred from homology"/>
<comment type="pathway">
    <text evidence="1">Siderophore biosynthesis.</text>
</comment>
<evidence type="ECO:0000313" key="5">
    <source>
        <dbReference type="EMBL" id="NJC72101.1"/>
    </source>
</evidence>
<feature type="domain" description="Aerobactin siderophore biosynthesis IucA/IucC N-terminal" evidence="3">
    <location>
        <begin position="199"/>
        <end position="328"/>
    </location>
</feature>
<protein>
    <submittedName>
        <fullName evidence="5">IucA/IucC family siderophore biosynthesis protein</fullName>
    </submittedName>
</protein>
<evidence type="ECO:0000259" key="4">
    <source>
        <dbReference type="Pfam" id="PF06276"/>
    </source>
</evidence>
<dbReference type="Gene3D" id="1.10.510.40">
    <property type="match status" value="1"/>
</dbReference>
<accession>A0ABX0Y1Y3</accession>
<evidence type="ECO:0000256" key="1">
    <source>
        <dbReference type="ARBA" id="ARBA00004924"/>
    </source>
</evidence>